<feature type="transmembrane region" description="Helical" evidence="2">
    <location>
        <begin position="192"/>
        <end position="212"/>
    </location>
</feature>
<feature type="transmembrane region" description="Helical" evidence="2">
    <location>
        <begin position="76"/>
        <end position="95"/>
    </location>
</feature>
<feature type="transmembrane region" description="Helical" evidence="2">
    <location>
        <begin position="242"/>
        <end position="259"/>
    </location>
</feature>
<reference evidence="4 5" key="1">
    <citation type="journal article" date="2019" name="Int. J. Syst. Evol. Microbiol.">
        <title>The Global Catalogue of Microorganisms (GCM) 10K type strain sequencing project: providing services to taxonomists for standard genome sequencing and annotation.</title>
        <authorList>
            <consortium name="The Broad Institute Genomics Platform"/>
            <consortium name="The Broad Institute Genome Sequencing Center for Infectious Disease"/>
            <person name="Wu L."/>
            <person name="Ma J."/>
        </authorList>
    </citation>
    <scope>NUCLEOTIDE SEQUENCE [LARGE SCALE GENOMIC DNA]</scope>
    <source>
        <strain evidence="4 5">CGMCC 1.3240</strain>
    </source>
</reference>
<keyword evidence="2" id="KW-0812">Transmembrane</keyword>
<dbReference type="Proteomes" id="UP001596312">
    <property type="component" value="Unassembled WGS sequence"/>
</dbReference>
<feature type="transmembrane region" description="Helical" evidence="2">
    <location>
        <begin position="154"/>
        <end position="171"/>
    </location>
</feature>
<name>A0ABD5V759_9EURY</name>
<evidence type="ECO:0000259" key="3">
    <source>
        <dbReference type="Pfam" id="PF02517"/>
    </source>
</evidence>
<feature type="compositionally biased region" description="Basic and acidic residues" evidence="1">
    <location>
        <begin position="7"/>
        <end position="34"/>
    </location>
</feature>
<dbReference type="RefSeq" id="WP_340605472.1">
    <property type="nucleotide sequence ID" value="NZ_JBBMXV010000006.1"/>
</dbReference>
<dbReference type="GO" id="GO:0080120">
    <property type="term" value="P:CAAX-box protein maturation"/>
    <property type="evidence" value="ECO:0007669"/>
    <property type="project" value="UniProtKB-ARBA"/>
</dbReference>
<feature type="region of interest" description="Disordered" evidence="1">
    <location>
        <begin position="1"/>
        <end position="34"/>
    </location>
</feature>
<dbReference type="Pfam" id="PF02517">
    <property type="entry name" value="Rce1-like"/>
    <property type="match status" value="1"/>
</dbReference>
<keyword evidence="2" id="KW-0472">Membrane</keyword>
<comment type="caution">
    <text evidence="4">The sequence shown here is derived from an EMBL/GenBank/DDBJ whole genome shotgun (WGS) entry which is preliminary data.</text>
</comment>
<feature type="domain" description="CAAX prenyl protease 2/Lysostaphin resistance protein A-like" evidence="3">
    <location>
        <begin position="158"/>
        <end position="250"/>
    </location>
</feature>
<accession>A0ABD5V759</accession>
<feature type="transmembrane region" description="Helical" evidence="2">
    <location>
        <begin position="42"/>
        <end position="64"/>
    </location>
</feature>
<feature type="transmembrane region" description="Helical" evidence="2">
    <location>
        <begin position="116"/>
        <end position="142"/>
    </location>
</feature>
<feature type="transmembrane region" description="Helical" evidence="2">
    <location>
        <begin position="271"/>
        <end position="293"/>
    </location>
</feature>
<evidence type="ECO:0000313" key="5">
    <source>
        <dbReference type="Proteomes" id="UP001596312"/>
    </source>
</evidence>
<dbReference type="InterPro" id="IPR003675">
    <property type="entry name" value="Rce1/LyrA-like_dom"/>
</dbReference>
<dbReference type="EMBL" id="JBHSXQ010000006">
    <property type="protein sequence ID" value="MFC6906889.1"/>
    <property type="molecule type" value="Genomic_DNA"/>
</dbReference>
<evidence type="ECO:0000313" key="4">
    <source>
        <dbReference type="EMBL" id="MFC6906889.1"/>
    </source>
</evidence>
<evidence type="ECO:0000256" key="2">
    <source>
        <dbReference type="SAM" id="Phobius"/>
    </source>
</evidence>
<evidence type="ECO:0000256" key="1">
    <source>
        <dbReference type="SAM" id="MobiDB-lite"/>
    </source>
</evidence>
<dbReference type="PANTHER" id="PTHR39430:SF1">
    <property type="entry name" value="PROTEASE"/>
    <property type="match status" value="1"/>
</dbReference>
<keyword evidence="2" id="KW-1133">Transmembrane helix</keyword>
<sequence>MVLSPWNHDRSRNDDLVPDGGKADDANDEGRNAEEGDDRVGLVWRLAAVFAGVTAIWLLIFVMSDAVFEPGYSRPGHVTSAVLATVLTVPLVVLARRRLDKRPLAGLGLTPLRTAWHSFLLGIGCYLLPAGAGLGAALAFGWVELSLNTSVGNLVFLLLSLAVLVFLYEALPEELAFRGYFYRNLSASFSRWLAVGGQAVLFCLWAVVIGAAPAPERLLIFFFMAIVIGAIRVITGDLWACIGFHLAFQTVQQFFAGGWANQPFVVSDPVILVNIVFGLVPLALAVLVLRLVVNEDVEWRSSEPDPA</sequence>
<proteinExistence type="predicted"/>
<gene>
    <name evidence="4" type="ORF">ACFQGH_16980</name>
</gene>
<protein>
    <submittedName>
        <fullName evidence="4">Type II CAAX endopeptidase family protein</fullName>
    </submittedName>
</protein>
<organism evidence="4 5">
    <name type="scientific">Halalkalicoccus tibetensis</name>
    <dbReference type="NCBI Taxonomy" id="175632"/>
    <lineage>
        <taxon>Archaea</taxon>
        <taxon>Methanobacteriati</taxon>
        <taxon>Methanobacteriota</taxon>
        <taxon>Stenosarchaea group</taxon>
        <taxon>Halobacteria</taxon>
        <taxon>Halobacteriales</taxon>
        <taxon>Halococcaceae</taxon>
        <taxon>Halalkalicoccus</taxon>
    </lineage>
</organism>
<feature type="transmembrane region" description="Helical" evidence="2">
    <location>
        <begin position="218"/>
        <end position="235"/>
    </location>
</feature>
<dbReference type="AlphaFoldDB" id="A0ABD5V759"/>
<keyword evidence="5" id="KW-1185">Reference proteome</keyword>
<dbReference type="PANTHER" id="PTHR39430">
    <property type="entry name" value="MEMBRANE-ASSOCIATED PROTEASE-RELATED"/>
    <property type="match status" value="1"/>
</dbReference>
<dbReference type="GO" id="GO:0004175">
    <property type="term" value="F:endopeptidase activity"/>
    <property type="evidence" value="ECO:0007669"/>
    <property type="project" value="UniProtKB-ARBA"/>
</dbReference>